<dbReference type="RefSeq" id="WP_015409750.1">
    <property type="nucleotide sequence ID" value="NC_020388.1"/>
</dbReference>
<dbReference type="Proteomes" id="UP000011867">
    <property type="component" value="Chromosome"/>
</dbReference>
<feature type="transmembrane region" description="Helical" evidence="1">
    <location>
        <begin position="206"/>
        <end position="225"/>
    </location>
</feature>
<feature type="transmembrane region" description="Helical" evidence="1">
    <location>
        <begin position="280"/>
        <end position="303"/>
    </location>
</feature>
<dbReference type="Pfam" id="PF26514">
    <property type="entry name" value="DUF8173"/>
    <property type="match status" value="1"/>
</dbReference>
<dbReference type="InterPro" id="IPR058486">
    <property type="entry name" value="DUF8173"/>
</dbReference>
<dbReference type="KEGG" id="nmo:Nmlp_2834"/>
<dbReference type="eggNOG" id="arCOG04555">
    <property type="taxonomic scope" value="Archaea"/>
</dbReference>
<keyword evidence="4" id="KW-1185">Reference proteome</keyword>
<evidence type="ECO:0000313" key="3">
    <source>
        <dbReference type="EMBL" id="CCQ36985.1"/>
    </source>
</evidence>
<reference evidence="3 4" key="1">
    <citation type="journal article" date="2013" name="Genome Announc.">
        <title>Genome of the haloarchaeon Natronomonas moolapensis, a neutrophilic member of a previously haloalkaliphilic genus.</title>
        <authorList>
            <person name="Dyall-Smith M.L."/>
            <person name="Pfeiffer F."/>
            <person name="Oberwinkler T."/>
            <person name="Klee K."/>
            <person name="Rampp M."/>
            <person name="Palm P."/>
            <person name="Gross K."/>
            <person name="Schuster S.C."/>
            <person name="Oesterhelt D."/>
        </authorList>
    </citation>
    <scope>NUCLEOTIDE SEQUENCE [LARGE SCALE GENOMIC DNA]</scope>
    <source>
        <strain evidence="4">DSM 18674 / JCM 14361 / 8.8.11</strain>
    </source>
</reference>
<dbReference type="OrthoDB" id="293642at2157"/>
<dbReference type="GeneID" id="14652561"/>
<dbReference type="AlphaFoldDB" id="M1XRT1"/>
<evidence type="ECO:0000259" key="2">
    <source>
        <dbReference type="Pfam" id="PF26514"/>
    </source>
</evidence>
<evidence type="ECO:0000256" key="1">
    <source>
        <dbReference type="SAM" id="Phobius"/>
    </source>
</evidence>
<keyword evidence="1" id="KW-0472">Membrane</keyword>
<name>M1XRT1_NATM8</name>
<sequence length="368" mass="37188">MSHSVQWFGRLAVLIVVGLLCLSSSIGVVHAQDQRTGGSITVGPEETRDGDLEVTAGTVLIAGSVDGDLTATGGSVTVTGNVTGDATATGGAVVVEGTIDGDLTATGGEVHVRDGAAVGGALEATGGTVTVDGTVDDTTRLDGESVTVGPTAIIEDELRYSGNETAISDDAEIAGEITETDRNTGPVPFSNGSLPDLPAGAVTPLLNVYLFLANFLLGAIALVAAPRFSDRVADRGIDRPIASGGVGVATLIGIPFIIGALALSIVGIPLAVIASYSSVFLLWLGLVYGAFVIGTWGLSVFGYGHRWGGLALGLAVVSLANALPYVSVLLIAIALLGVGAFMNSLYEWRSTSDDTEESAPTPVAPNEP</sequence>
<feature type="transmembrane region" description="Helical" evidence="1">
    <location>
        <begin position="246"/>
        <end position="274"/>
    </location>
</feature>
<feature type="domain" description="DUF8173" evidence="2">
    <location>
        <begin position="206"/>
        <end position="349"/>
    </location>
</feature>
<keyword evidence="1" id="KW-0812">Transmembrane</keyword>
<proteinExistence type="predicted"/>
<protein>
    <submittedName>
        <fullName evidence="3">DUF583 domain protein</fullName>
    </submittedName>
</protein>
<dbReference type="HOGENOM" id="CLU_064234_0_0_2"/>
<organism evidence="3 4">
    <name type="scientific">Natronomonas moolapensis (strain DSM 18674 / CECT 7526 / JCM 14361 / 8.8.11)</name>
    <dbReference type="NCBI Taxonomy" id="268739"/>
    <lineage>
        <taxon>Archaea</taxon>
        <taxon>Methanobacteriati</taxon>
        <taxon>Methanobacteriota</taxon>
        <taxon>Stenosarchaea group</taxon>
        <taxon>Halobacteria</taxon>
        <taxon>Halobacteriales</taxon>
        <taxon>Natronomonadaceae</taxon>
        <taxon>Natronomonas</taxon>
    </lineage>
</organism>
<evidence type="ECO:0000313" key="4">
    <source>
        <dbReference type="Proteomes" id="UP000011867"/>
    </source>
</evidence>
<keyword evidence="1" id="KW-1133">Transmembrane helix</keyword>
<dbReference type="EMBL" id="HF582854">
    <property type="protein sequence ID" value="CCQ36985.1"/>
    <property type="molecule type" value="Genomic_DNA"/>
</dbReference>
<gene>
    <name evidence="3" type="ordered locus">Nmlp_2834</name>
</gene>
<accession>M1XRT1</accession>
<feature type="transmembrane region" description="Helical" evidence="1">
    <location>
        <begin position="310"/>
        <end position="342"/>
    </location>
</feature>